<proteinExistence type="predicted"/>
<name>A0ABP9AY21_9ACTN</name>
<gene>
    <name evidence="2" type="ORF">GCM10023329_43300</name>
</gene>
<feature type="transmembrane region" description="Helical" evidence="1">
    <location>
        <begin position="137"/>
        <end position="155"/>
    </location>
</feature>
<dbReference type="Proteomes" id="UP001501147">
    <property type="component" value="Unassembled WGS sequence"/>
</dbReference>
<organism evidence="2 3">
    <name type="scientific">Streptomyces sanyensis</name>
    <dbReference type="NCBI Taxonomy" id="568869"/>
    <lineage>
        <taxon>Bacteria</taxon>
        <taxon>Bacillati</taxon>
        <taxon>Actinomycetota</taxon>
        <taxon>Actinomycetes</taxon>
        <taxon>Kitasatosporales</taxon>
        <taxon>Streptomycetaceae</taxon>
        <taxon>Streptomyces</taxon>
    </lineage>
</organism>
<evidence type="ECO:0008006" key="4">
    <source>
        <dbReference type="Google" id="ProtNLM"/>
    </source>
</evidence>
<reference evidence="3" key="1">
    <citation type="journal article" date="2019" name="Int. J. Syst. Evol. Microbiol.">
        <title>The Global Catalogue of Microorganisms (GCM) 10K type strain sequencing project: providing services to taxonomists for standard genome sequencing and annotation.</title>
        <authorList>
            <consortium name="The Broad Institute Genomics Platform"/>
            <consortium name="The Broad Institute Genome Sequencing Center for Infectious Disease"/>
            <person name="Wu L."/>
            <person name="Ma J."/>
        </authorList>
    </citation>
    <scope>NUCLEOTIDE SEQUENCE [LARGE SCALE GENOMIC DNA]</scope>
    <source>
        <strain evidence="3">JCM 18324</strain>
    </source>
</reference>
<accession>A0ABP9AY21</accession>
<sequence>MKRNSSGRILDHTRTAATGLVAVLLLAAGFWTSWGDAQHILLSKGREHGTLSVERCAEEVCTGPYTPREPAPGREGVTIEQSVAVRKGEALSVVLRPGTTEALRTGPAGGLLAWMPLGGALLLASPVIGAGLRLTRTAWAAAAAGGLLLLASFLAL</sequence>
<keyword evidence="1" id="KW-0472">Membrane</keyword>
<keyword evidence="1" id="KW-1133">Transmembrane helix</keyword>
<evidence type="ECO:0000256" key="1">
    <source>
        <dbReference type="SAM" id="Phobius"/>
    </source>
</evidence>
<evidence type="ECO:0000313" key="3">
    <source>
        <dbReference type="Proteomes" id="UP001501147"/>
    </source>
</evidence>
<protein>
    <recommendedName>
        <fullName evidence="4">Integral membrane protein</fullName>
    </recommendedName>
</protein>
<dbReference type="RefSeq" id="WP_345615093.1">
    <property type="nucleotide sequence ID" value="NZ_BAABJV010000013.1"/>
</dbReference>
<feature type="transmembrane region" description="Helical" evidence="1">
    <location>
        <begin position="111"/>
        <end position="130"/>
    </location>
</feature>
<keyword evidence="3" id="KW-1185">Reference proteome</keyword>
<keyword evidence="1" id="KW-0812">Transmembrane</keyword>
<comment type="caution">
    <text evidence="2">The sequence shown here is derived from an EMBL/GenBank/DDBJ whole genome shotgun (WGS) entry which is preliminary data.</text>
</comment>
<evidence type="ECO:0000313" key="2">
    <source>
        <dbReference type="EMBL" id="GAA4787577.1"/>
    </source>
</evidence>
<dbReference type="EMBL" id="BAABJV010000013">
    <property type="protein sequence ID" value="GAA4787577.1"/>
    <property type="molecule type" value="Genomic_DNA"/>
</dbReference>